<organism evidence="3">
    <name type="scientific">Rhipicephalus appendiculatus</name>
    <name type="common">Brown ear tick</name>
    <dbReference type="NCBI Taxonomy" id="34631"/>
    <lineage>
        <taxon>Eukaryota</taxon>
        <taxon>Metazoa</taxon>
        <taxon>Ecdysozoa</taxon>
        <taxon>Arthropoda</taxon>
        <taxon>Chelicerata</taxon>
        <taxon>Arachnida</taxon>
        <taxon>Acari</taxon>
        <taxon>Parasitiformes</taxon>
        <taxon>Ixodida</taxon>
        <taxon>Ixodoidea</taxon>
        <taxon>Ixodidae</taxon>
        <taxon>Rhipicephalinae</taxon>
        <taxon>Rhipicephalus</taxon>
        <taxon>Rhipicephalus</taxon>
    </lineage>
</organism>
<reference evidence="3" key="1">
    <citation type="journal article" date="2016" name="Ticks Tick Borne Dis.">
        <title>De novo assembly and annotation of the salivary gland transcriptome of Rhipicephalus appendiculatus male and female ticks during blood feeding.</title>
        <authorList>
            <person name="de Castro M.H."/>
            <person name="de Klerk D."/>
            <person name="Pienaar R."/>
            <person name="Latif A.A."/>
            <person name="Rees D.J."/>
            <person name="Mans B.J."/>
        </authorList>
    </citation>
    <scope>NUCLEOTIDE SEQUENCE</scope>
    <source>
        <tissue evidence="3">Salivary glands</tissue>
    </source>
</reference>
<protein>
    <submittedName>
        <fullName evidence="3">Uncharacterized protein</fullName>
    </submittedName>
</protein>
<keyword evidence="2" id="KW-0732">Signal</keyword>
<feature type="region of interest" description="Disordered" evidence="1">
    <location>
        <begin position="38"/>
        <end position="62"/>
    </location>
</feature>
<dbReference type="EMBL" id="GEDV01011246">
    <property type="protein sequence ID" value="JAP77311.1"/>
    <property type="molecule type" value="Transcribed_RNA"/>
</dbReference>
<feature type="region of interest" description="Disordered" evidence="1">
    <location>
        <begin position="79"/>
        <end position="117"/>
    </location>
</feature>
<name>A0A131YHB8_RHIAP</name>
<evidence type="ECO:0000313" key="3">
    <source>
        <dbReference type="EMBL" id="JAP77311.1"/>
    </source>
</evidence>
<dbReference type="AlphaFoldDB" id="A0A131YHB8"/>
<accession>A0A131YHB8</accession>
<proteinExistence type="predicted"/>
<feature type="signal peptide" evidence="2">
    <location>
        <begin position="1"/>
        <end position="20"/>
    </location>
</feature>
<evidence type="ECO:0000256" key="2">
    <source>
        <dbReference type="SAM" id="SignalP"/>
    </source>
</evidence>
<feature type="chain" id="PRO_5007285153" evidence="2">
    <location>
        <begin position="21"/>
        <end position="117"/>
    </location>
</feature>
<sequence>MRGNILFLLGLFSLFSTLNQGPTYVLAALGGRGYEKRPKDITGRPMLLRPPSFSRIPEEGTATKRWDENTRKLVNRVLAGSGPAPLTGFAHHRPQHPLPPGRRQGFWPRSPANPSHF</sequence>
<evidence type="ECO:0000256" key="1">
    <source>
        <dbReference type="SAM" id="MobiDB-lite"/>
    </source>
</evidence>